<dbReference type="CDD" id="cd01285">
    <property type="entry name" value="nucleoside_deaminase"/>
    <property type="match status" value="1"/>
</dbReference>
<dbReference type="GO" id="GO:0008270">
    <property type="term" value="F:zinc ion binding"/>
    <property type="evidence" value="ECO:0007669"/>
    <property type="project" value="InterPro"/>
</dbReference>
<dbReference type="Pfam" id="PF00383">
    <property type="entry name" value="dCMP_cyt_deam_1"/>
    <property type="match status" value="1"/>
</dbReference>
<dbReference type="Gene3D" id="3.40.140.10">
    <property type="entry name" value="Cytidine Deaminase, domain 2"/>
    <property type="match status" value="1"/>
</dbReference>
<dbReference type="InterPro" id="IPR016193">
    <property type="entry name" value="Cytidine_deaminase-like"/>
</dbReference>
<evidence type="ECO:0000256" key="8">
    <source>
        <dbReference type="ARBA" id="ARBA00048045"/>
    </source>
</evidence>
<dbReference type="GO" id="GO:0005737">
    <property type="term" value="C:cytoplasm"/>
    <property type="evidence" value="ECO:0007669"/>
    <property type="project" value="TreeGrafter"/>
</dbReference>
<keyword evidence="7" id="KW-0862">Zinc</keyword>
<dbReference type="HOGENOM" id="CLU_025810_8_1_1"/>
<keyword evidence="5" id="KW-0479">Metal-binding</keyword>
<protein>
    <recommendedName>
        <fullName evidence="3">tRNA(adenine(34)) deaminase</fullName>
        <ecNumber evidence="3">3.5.4.33</ecNumber>
    </recommendedName>
</protein>
<proteinExistence type="inferred from homology"/>
<dbReference type="PANTHER" id="PTHR11079:SF149">
    <property type="entry name" value="TRNA-SPECIFIC ADENOSINE DEAMINASE 2"/>
    <property type="match status" value="1"/>
</dbReference>
<dbReference type="InterPro" id="IPR016192">
    <property type="entry name" value="APOBEC/CMP_deaminase_Zn-bd"/>
</dbReference>
<comment type="catalytic activity">
    <reaction evidence="8">
        <text>adenosine(34) in tRNA + H2O + H(+) = inosine(34) in tRNA + NH4(+)</text>
        <dbReference type="Rhea" id="RHEA:43168"/>
        <dbReference type="Rhea" id="RHEA-COMP:10373"/>
        <dbReference type="Rhea" id="RHEA-COMP:10374"/>
        <dbReference type="ChEBI" id="CHEBI:15377"/>
        <dbReference type="ChEBI" id="CHEBI:15378"/>
        <dbReference type="ChEBI" id="CHEBI:28938"/>
        <dbReference type="ChEBI" id="CHEBI:74411"/>
        <dbReference type="ChEBI" id="CHEBI:82852"/>
        <dbReference type="EC" id="3.5.4.33"/>
    </reaction>
</comment>
<name>G0V5E4_NAUCA</name>
<accession>G0V5E4</accession>
<sequence length="256" mass="29077">MSSSLAKHASWMESAIKLARYALDHDETPVASIFVHEPTNKIIAYGLNDTNKSLTGIAHAEFMGIEQIKAMVGSEHLTEIFKDTVLYVTVEPCVMCASALRQLGIKKVVFGCANERFGGNGTVLEINKDSCTLPPNGLPTTTYESIPFVLRREAIMLLRYFYVRENERAPTPRNKTERKLDKDTFPDLSWSKYIDSRSFTAEFGDSMLSDYNDNSDLRDAYIDWSLIDTPVNNYVEKLKLQCADFSVNQVKRMRYK</sequence>
<dbReference type="eggNOG" id="KOG1018">
    <property type="taxonomic scope" value="Eukaryota"/>
</dbReference>
<dbReference type="EC" id="3.5.4.33" evidence="3"/>
<dbReference type="SUPFAM" id="SSF53927">
    <property type="entry name" value="Cytidine deaminase-like"/>
    <property type="match status" value="1"/>
</dbReference>
<keyword evidence="4" id="KW-0819">tRNA processing</keyword>
<evidence type="ECO:0000256" key="6">
    <source>
        <dbReference type="ARBA" id="ARBA00022801"/>
    </source>
</evidence>
<reference key="2">
    <citation type="submission" date="2011-08" db="EMBL/GenBank/DDBJ databases">
        <title>Genome sequence of Naumovozyma castellii.</title>
        <authorList>
            <person name="Gordon J.L."/>
            <person name="Armisen D."/>
            <person name="Proux-Wera E."/>
            <person name="OhEigeartaigh S.S."/>
            <person name="Byrne K.P."/>
            <person name="Wolfe K.H."/>
        </authorList>
    </citation>
    <scope>NUCLEOTIDE SEQUENCE</scope>
    <source>
        <strain>Type strain:CBS 4309</strain>
    </source>
</reference>
<dbReference type="PROSITE" id="PS00903">
    <property type="entry name" value="CYT_DCMP_DEAMINASES_1"/>
    <property type="match status" value="1"/>
</dbReference>
<comment type="cofactor">
    <cofactor evidence="1">
        <name>Zn(2+)</name>
        <dbReference type="ChEBI" id="CHEBI:29105"/>
    </cofactor>
</comment>
<evidence type="ECO:0000256" key="4">
    <source>
        <dbReference type="ARBA" id="ARBA00022694"/>
    </source>
</evidence>
<keyword evidence="6" id="KW-0378">Hydrolase</keyword>
<dbReference type="OMA" id="PCQMCAG"/>
<dbReference type="GeneID" id="96900170"/>
<dbReference type="InterPro" id="IPR002125">
    <property type="entry name" value="CMP_dCMP_dom"/>
</dbReference>
<feature type="domain" description="CMP/dCMP-type deaminase" evidence="9">
    <location>
        <begin position="6"/>
        <end position="124"/>
    </location>
</feature>
<dbReference type="Proteomes" id="UP000001640">
    <property type="component" value="Chromosome 1"/>
</dbReference>
<keyword evidence="11" id="KW-1185">Reference proteome</keyword>
<dbReference type="GO" id="GO:0002100">
    <property type="term" value="P:tRNA wobble adenosine to inosine editing"/>
    <property type="evidence" value="ECO:0007669"/>
    <property type="project" value="EnsemblFungi"/>
</dbReference>
<dbReference type="GO" id="GO:0052718">
    <property type="term" value="C:tRNA-specific adenosine-34 deaminase complex"/>
    <property type="evidence" value="ECO:0007669"/>
    <property type="project" value="EnsemblFungi"/>
</dbReference>
<evidence type="ECO:0000313" key="10">
    <source>
        <dbReference type="EMBL" id="CCC66680.1"/>
    </source>
</evidence>
<dbReference type="AlphaFoldDB" id="G0V5E4"/>
<dbReference type="GO" id="GO:0005634">
    <property type="term" value="C:nucleus"/>
    <property type="evidence" value="ECO:0007669"/>
    <property type="project" value="TreeGrafter"/>
</dbReference>
<dbReference type="FunCoup" id="G0V5E4">
    <property type="interactions" value="560"/>
</dbReference>
<dbReference type="PANTHER" id="PTHR11079">
    <property type="entry name" value="CYTOSINE DEAMINASE FAMILY MEMBER"/>
    <property type="match status" value="1"/>
</dbReference>
<dbReference type="KEGG" id="ncs:NCAS_0A01210"/>
<organism evidence="10 11">
    <name type="scientific">Naumovozyma castellii</name>
    <name type="common">Yeast</name>
    <name type="synonym">Saccharomyces castellii</name>
    <dbReference type="NCBI Taxonomy" id="27288"/>
    <lineage>
        <taxon>Eukaryota</taxon>
        <taxon>Fungi</taxon>
        <taxon>Dikarya</taxon>
        <taxon>Ascomycota</taxon>
        <taxon>Saccharomycotina</taxon>
        <taxon>Saccharomycetes</taxon>
        <taxon>Saccharomycetales</taxon>
        <taxon>Saccharomycetaceae</taxon>
        <taxon>Naumovozyma</taxon>
    </lineage>
</organism>
<evidence type="ECO:0000256" key="2">
    <source>
        <dbReference type="ARBA" id="ARBA00010669"/>
    </source>
</evidence>
<reference evidence="10 11" key="1">
    <citation type="journal article" date="2011" name="Proc. Natl. Acad. Sci. U.S.A.">
        <title>Evolutionary erosion of yeast sex chromosomes by mating-type switching accidents.</title>
        <authorList>
            <person name="Gordon J.L."/>
            <person name="Armisen D."/>
            <person name="Proux-Wera E."/>
            <person name="Oheigeartaigh S.S."/>
            <person name="Byrne K.P."/>
            <person name="Wolfe K.H."/>
        </authorList>
    </citation>
    <scope>NUCLEOTIDE SEQUENCE [LARGE SCALE GENOMIC DNA]</scope>
    <source>
        <strain evidence="11">ATCC 76901 / BCRC 22586 / CBS 4309 / NBRC 1992 / NRRL Y-12630</strain>
    </source>
</reference>
<evidence type="ECO:0000313" key="11">
    <source>
        <dbReference type="Proteomes" id="UP000001640"/>
    </source>
</evidence>
<dbReference type="PROSITE" id="PS51747">
    <property type="entry name" value="CYT_DCMP_DEAMINASES_2"/>
    <property type="match status" value="1"/>
</dbReference>
<dbReference type="EMBL" id="HE576752">
    <property type="protein sequence ID" value="CCC66680.1"/>
    <property type="molecule type" value="Genomic_DNA"/>
</dbReference>
<evidence type="ECO:0000256" key="1">
    <source>
        <dbReference type="ARBA" id="ARBA00001947"/>
    </source>
</evidence>
<dbReference type="FunFam" id="3.40.140.10:FF:000039">
    <property type="entry name" value="tRNA-specific adenosine deaminase"/>
    <property type="match status" value="1"/>
</dbReference>
<gene>
    <name evidence="10" type="primary">NCAS0A01210</name>
    <name evidence="10" type="ordered locus">NCAS_0A01210</name>
</gene>
<dbReference type="RefSeq" id="XP_003673072.1">
    <property type="nucleotide sequence ID" value="XM_003673024.1"/>
</dbReference>
<dbReference type="OrthoDB" id="1701769at2759"/>
<evidence type="ECO:0000256" key="7">
    <source>
        <dbReference type="ARBA" id="ARBA00022833"/>
    </source>
</evidence>
<evidence type="ECO:0000256" key="5">
    <source>
        <dbReference type="ARBA" id="ARBA00022723"/>
    </source>
</evidence>
<dbReference type="STRING" id="1064592.G0V5E4"/>
<dbReference type="GO" id="GO:0052717">
    <property type="term" value="F:tRNA-specific adenosine-34 deaminase activity"/>
    <property type="evidence" value="ECO:0007669"/>
    <property type="project" value="UniProtKB-EC"/>
</dbReference>
<evidence type="ECO:0000259" key="9">
    <source>
        <dbReference type="PROSITE" id="PS51747"/>
    </source>
</evidence>
<dbReference type="InParanoid" id="G0V5E4"/>
<comment type="similarity">
    <text evidence="2">Belongs to the cytidine and deoxycytidylate deaminase family. ADAT2 subfamily.</text>
</comment>
<evidence type="ECO:0000256" key="3">
    <source>
        <dbReference type="ARBA" id="ARBA00012740"/>
    </source>
</evidence>